<dbReference type="EMBL" id="VIIS01001946">
    <property type="protein sequence ID" value="KAF0290537.1"/>
    <property type="molecule type" value="Genomic_DNA"/>
</dbReference>
<reference evidence="2 3" key="1">
    <citation type="submission" date="2019-07" db="EMBL/GenBank/DDBJ databases">
        <title>Draft genome assembly of a fouling barnacle, Amphibalanus amphitrite (Darwin, 1854): The first reference genome for Thecostraca.</title>
        <authorList>
            <person name="Kim W."/>
        </authorList>
    </citation>
    <scope>NUCLEOTIDE SEQUENCE [LARGE SCALE GENOMIC DNA]</scope>
    <source>
        <strain evidence="2">SNU_AA5</strain>
        <tissue evidence="2">Soma without cirri and trophi</tissue>
    </source>
</reference>
<keyword evidence="3" id="KW-1185">Reference proteome</keyword>
<evidence type="ECO:0000313" key="2">
    <source>
        <dbReference type="EMBL" id="KAF0290537.1"/>
    </source>
</evidence>
<organism evidence="2 3">
    <name type="scientific">Amphibalanus amphitrite</name>
    <name type="common">Striped barnacle</name>
    <name type="synonym">Balanus amphitrite</name>
    <dbReference type="NCBI Taxonomy" id="1232801"/>
    <lineage>
        <taxon>Eukaryota</taxon>
        <taxon>Metazoa</taxon>
        <taxon>Ecdysozoa</taxon>
        <taxon>Arthropoda</taxon>
        <taxon>Crustacea</taxon>
        <taxon>Multicrustacea</taxon>
        <taxon>Cirripedia</taxon>
        <taxon>Thoracica</taxon>
        <taxon>Thoracicalcarea</taxon>
        <taxon>Balanomorpha</taxon>
        <taxon>Balanoidea</taxon>
        <taxon>Balanidae</taxon>
        <taxon>Amphibalaninae</taxon>
        <taxon>Amphibalanus</taxon>
    </lineage>
</organism>
<accession>A0A6A4V2L9</accession>
<proteinExistence type="predicted"/>
<sequence>MKALELKHLRARKEQERQKKKQEDMLKEQEDMLKVQDDMMKKKPMEEEVREASSKDVNIFKDWNSHNTDTVKIEAMMEYLLVNYSDVIVDDFRTPRSPFIRDGSVWVEGVKVWNEVDRMAGVPVGVRMAEVRDRYNKILKKAADLTGCSEDANLGRLVFVKGNRHLAGDK</sequence>
<comment type="caution">
    <text evidence="2">The sequence shown here is derived from an EMBL/GenBank/DDBJ whole genome shotgun (WGS) entry which is preliminary data.</text>
</comment>
<name>A0A6A4V2L9_AMPAM</name>
<dbReference type="AlphaFoldDB" id="A0A6A4V2L9"/>
<protein>
    <submittedName>
        <fullName evidence="2">Uncharacterized protein</fullName>
    </submittedName>
</protein>
<evidence type="ECO:0000313" key="3">
    <source>
        <dbReference type="Proteomes" id="UP000440578"/>
    </source>
</evidence>
<evidence type="ECO:0000256" key="1">
    <source>
        <dbReference type="SAM" id="MobiDB-lite"/>
    </source>
</evidence>
<dbReference type="Proteomes" id="UP000440578">
    <property type="component" value="Unassembled WGS sequence"/>
</dbReference>
<feature type="region of interest" description="Disordered" evidence="1">
    <location>
        <begin position="1"/>
        <end position="30"/>
    </location>
</feature>
<gene>
    <name evidence="2" type="ORF">FJT64_011249</name>
</gene>